<organism evidence="2 3">
    <name type="scientific">Panicum virgatum</name>
    <name type="common">Blackwell switchgrass</name>
    <dbReference type="NCBI Taxonomy" id="38727"/>
    <lineage>
        <taxon>Eukaryota</taxon>
        <taxon>Viridiplantae</taxon>
        <taxon>Streptophyta</taxon>
        <taxon>Embryophyta</taxon>
        <taxon>Tracheophyta</taxon>
        <taxon>Spermatophyta</taxon>
        <taxon>Magnoliopsida</taxon>
        <taxon>Liliopsida</taxon>
        <taxon>Poales</taxon>
        <taxon>Poaceae</taxon>
        <taxon>PACMAD clade</taxon>
        <taxon>Panicoideae</taxon>
        <taxon>Panicodae</taxon>
        <taxon>Paniceae</taxon>
        <taxon>Panicinae</taxon>
        <taxon>Panicum</taxon>
        <taxon>Panicum sect. Hiantes</taxon>
    </lineage>
</organism>
<reference evidence="2" key="1">
    <citation type="submission" date="2020-05" db="EMBL/GenBank/DDBJ databases">
        <title>WGS assembly of Panicum virgatum.</title>
        <authorList>
            <person name="Lovell J.T."/>
            <person name="Jenkins J."/>
            <person name="Shu S."/>
            <person name="Juenger T.E."/>
            <person name="Schmutz J."/>
        </authorList>
    </citation>
    <scope>NUCLEOTIDE SEQUENCE</scope>
    <source>
        <strain evidence="2">AP13</strain>
    </source>
</reference>
<keyword evidence="3" id="KW-1185">Reference proteome</keyword>
<feature type="compositionally biased region" description="Basic residues" evidence="1">
    <location>
        <begin position="60"/>
        <end position="75"/>
    </location>
</feature>
<name>A0A8T0S9W9_PANVG</name>
<sequence>MGSIKRPRGKHAKPTGAVLYPTITCETAKGGYIGLLSHYQTKGRQPERRVPAAEANASPRPKRRGAPCPLGRRHGGGLPGRVRATRGGGGEGVRRGLVTARPQGNNGGVTGLRKQPRPARRGANEEAVRARARLKIFSRPAGMI</sequence>
<comment type="caution">
    <text evidence="2">The sequence shown here is derived from an EMBL/GenBank/DDBJ whole genome shotgun (WGS) entry which is preliminary data.</text>
</comment>
<feature type="region of interest" description="Disordered" evidence="1">
    <location>
        <begin position="40"/>
        <end position="127"/>
    </location>
</feature>
<proteinExistence type="predicted"/>
<dbReference type="EMBL" id="CM029046">
    <property type="protein sequence ID" value="KAG2593898.1"/>
    <property type="molecule type" value="Genomic_DNA"/>
</dbReference>
<gene>
    <name evidence="2" type="ORF">PVAP13_5NG012692</name>
</gene>
<dbReference type="Proteomes" id="UP000823388">
    <property type="component" value="Chromosome 5N"/>
</dbReference>
<dbReference type="AlphaFoldDB" id="A0A8T0S9W9"/>
<evidence type="ECO:0000313" key="2">
    <source>
        <dbReference type="EMBL" id="KAG2593898.1"/>
    </source>
</evidence>
<accession>A0A8T0S9W9</accession>
<protein>
    <submittedName>
        <fullName evidence="2">Uncharacterized protein</fullName>
    </submittedName>
</protein>
<evidence type="ECO:0000256" key="1">
    <source>
        <dbReference type="SAM" id="MobiDB-lite"/>
    </source>
</evidence>
<evidence type="ECO:0000313" key="3">
    <source>
        <dbReference type="Proteomes" id="UP000823388"/>
    </source>
</evidence>